<dbReference type="Proteomes" id="UP000294530">
    <property type="component" value="Unassembled WGS sequence"/>
</dbReference>
<dbReference type="RefSeq" id="XP_067823380.1">
    <property type="nucleotide sequence ID" value="XM_067961050.1"/>
</dbReference>
<gene>
    <name evidence="1" type="ORF">CCR75_002953</name>
</gene>
<reference evidence="1 2" key="1">
    <citation type="journal article" date="2021" name="Genome Biol.">
        <title>AFLAP: assembly-free linkage analysis pipeline using k-mers from genome sequencing data.</title>
        <authorList>
            <person name="Fletcher K."/>
            <person name="Zhang L."/>
            <person name="Gil J."/>
            <person name="Han R."/>
            <person name="Cavanaugh K."/>
            <person name="Michelmore R."/>
        </authorList>
    </citation>
    <scope>NUCLEOTIDE SEQUENCE [LARGE SCALE GENOMIC DNA]</scope>
    <source>
        <strain evidence="1 2">SF5</strain>
    </source>
</reference>
<dbReference type="AlphaFoldDB" id="A0A976ILB9"/>
<evidence type="ECO:0000313" key="1">
    <source>
        <dbReference type="EMBL" id="TDH73882.1"/>
    </source>
</evidence>
<proteinExistence type="predicted"/>
<sequence>MNTSLCQFEKKSRFKYFSTYPPCAERVQALREQQPIAMKIYEASHCETRNQAFMKVANKPVYSR</sequence>
<dbReference type="EMBL" id="SHOA02000028">
    <property type="protein sequence ID" value="TDH73882.1"/>
    <property type="molecule type" value="Genomic_DNA"/>
</dbReference>
<evidence type="ECO:0000313" key="2">
    <source>
        <dbReference type="Proteomes" id="UP000294530"/>
    </source>
</evidence>
<dbReference type="KEGG" id="blac:94346721"/>
<organism evidence="1 2">
    <name type="scientific">Bremia lactucae</name>
    <name type="common">Lettuce downy mildew</name>
    <dbReference type="NCBI Taxonomy" id="4779"/>
    <lineage>
        <taxon>Eukaryota</taxon>
        <taxon>Sar</taxon>
        <taxon>Stramenopiles</taxon>
        <taxon>Oomycota</taxon>
        <taxon>Peronosporomycetes</taxon>
        <taxon>Peronosporales</taxon>
        <taxon>Peronosporaceae</taxon>
        <taxon>Bremia</taxon>
    </lineage>
</organism>
<keyword evidence="2" id="KW-1185">Reference proteome</keyword>
<name>A0A976ILB9_BRELC</name>
<comment type="caution">
    <text evidence="1">The sequence shown here is derived from an EMBL/GenBank/DDBJ whole genome shotgun (WGS) entry which is preliminary data.</text>
</comment>
<accession>A0A976ILB9</accession>
<protein>
    <submittedName>
        <fullName evidence="1">Uncharacterized protein</fullName>
    </submittedName>
</protein>
<dbReference type="GeneID" id="94346721"/>